<dbReference type="Proteomes" id="UP000006241">
    <property type="component" value="Unassembled WGS sequence"/>
</dbReference>
<dbReference type="Gene3D" id="3.90.1340.10">
    <property type="entry name" value="Phage tail collar domain"/>
    <property type="match status" value="1"/>
</dbReference>
<dbReference type="HOGENOM" id="CLU_087872_1_1_10"/>
<protein>
    <submittedName>
        <fullName evidence="2">Phage Tail Collar Domain protein</fullName>
    </submittedName>
</protein>
<dbReference type="RefSeq" id="WP_003007725.1">
    <property type="nucleotide sequence ID" value="NZ_GG668631.1"/>
</dbReference>
<evidence type="ECO:0000259" key="1">
    <source>
        <dbReference type="Pfam" id="PF07484"/>
    </source>
</evidence>
<reference evidence="2 3" key="1">
    <citation type="submission" date="2009-01" db="EMBL/GenBank/DDBJ databases">
        <authorList>
            <person name="Qin X."/>
            <person name="Bachman B."/>
            <person name="Battles P."/>
            <person name="Bell A."/>
            <person name="Bess C."/>
            <person name="Bickham C."/>
            <person name="Chaboub L."/>
            <person name="Chen D."/>
            <person name="Coyle M."/>
            <person name="Deiros D.R."/>
            <person name="Dinh H."/>
            <person name="Forbes L."/>
            <person name="Fowler G."/>
            <person name="Francisco L."/>
            <person name="Fu Q."/>
            <person name="Gubbala S."/>
            <person name="Hale W."/>
            <person name="Han Y."/>
            <person name="Hemphill L."/>
            <person name="Highlander S.K."/>
            <person name="Hirani K."/>
            <person name="Hogues M."/>
            <person name="Jackson L."/>
            <person name="Jakkamsetti A."/>
            <person name="Javaid M."/>
            <person name="Jiang H."/>
            <person name="Korchina V."/>
            <person name="Kovar C."/>
            <person name="Lara F."/>
            <person name="Lee S."/>
            <person name="Mata R."/>
            <person name="Mathew T."/>
            <person name="Moen C."/>
            <person name="Morales K."/>
            <person name="Munidasa M."/>
            <person name="Nazareth L."/>
            <person name="Ngo R."/>
            <person name="Nguyen L."/>
            <person name="Okwuonu G."/>
            <person name="Ongeri F."/>
            <person name="Patil S."/>
            <person name="Petrosino J."/>
            <person name="Pham C."/>
            <person name="Pham P."/>
            <person name="Pu L.-L."/>
            <person name="Puazo M."/>
            <person name="Raj R."/>
            <person name="Reid J."/>
            <person name="Rouhana J."/>
            <person name="Saada N."/>
            <person name="Shang Y."/>
            <person name="Simmons D."/>
            <person name="Thornton R."/>
            <person name="Warren J."/>
            <person name="Weissenberger G."/>
            <person name="Zhang J."/>
            <person name="Zhang L."/>
            <person name="Zhou C."/>
            <person name="Zhu D."/>
            <person name="Muzny D."/>
            <person name="Worley K."/>
            <person name="Gibbs R."/>
        </authorList>
    </citation>
    <scope>NUCLEOTIDE SEQUENCE [LARGE SCALE GENOMIC DNA]</scope>
    <source>
        <strain evidence="2 3">ATCC 33300</strain>
    </source>
</reference>
<dbReference type="Pfam" id="PF07484">
    <property type="entry name" value="Collar"/>
    <property type="match status" value="1"/>
</dbReference>
<proteinExistence type="predicted"/>
<dbReference type="SUPFAM" id="SSF88874">
    <property type="entry name" value="Receptor-binding domain of short tail fibre protein gp12"/>
    <property type="match status" value="1"/>
</dbReference>
<sequence length="194" mass="20180">MDGYIGEIRFFAAGYAPLNWAFCQGQLIAVRSNTALFSILGTTYGGNGTTTFGLPDFQGRTIIGAGSGPGLTPRIIGEQGGAANVMLTLPEMTAHNHVVTRNGGPKLKISSANATTATPANGMSIARPGYMEGANFVTTLGFVSAAADTVLEAATNNITFNTDVKGGNIPHSNVQPYLGMNVMICLYGNFPARN</sequence>
<organism evidence="2 3">
    <name type="scientific">Sphingobacterium spiritivorum ATCC 33300</name>
    <dbReference type="NCBI Taxonomy" id="525372"/>
    <lineage>
        <taxon>Bacteria</taxon>
        <taxon>Pseudomonadati</taxon>
        <taxon>Bacteroidota</taxon>
        <taxon>Sphingobacteriia</taxon>
        <taxon>Sphingobacteriales</taxon>
        <taxon>Sphingobacteriaceae</taxon>
        <taxon>Sphingobacterium</taxon>
    </lineage>
</organism>
<dbReference type="InterPro" id="IPR011083">
    <property type="entry name" value="Phage_tail_collar_dom"/>
</dbReference>
<evidence type="ECO:0000313" key="2">
    <source>
        <dbReference type="EMBL" id="EEI92879.1"/>
    </source>
</evidence>
<evidence type="ECO:0000313" key="3">
    <source>
        <dbReference type="Proteomes" id="UP000006241"/>
    </source>
</evidence>
<gene>
    <name evidence="2" type="ORF">HMPREF0765_1605</name>
</gene>
<accession>C2FW99</accession>
<comment type="caution">
    <text evidence="2">The sequence shown here is derived from an EMBL/GenBank/DDBJ whole genome shotgun (WGS) entry which is preliminary data.</text>
</comment>
<name>C2FW99_SPHSI</name>
<dbReference type="InterPro" id="IPR037053">
    <property type="entry name" value="Phage_tail_collar_dom_sf"/>
</dbReference>
<dbReference type="EMBL" id="ACHB01000036">
    <property type="protein sequence ID" value="EEI92879.1"/>
    <property type="molecule type" value="Genomic_DNA"/>
</dbReference>
<feature type="domain" description="Phage tail collar" evidence="1">
    <location>
        <begin position="6"/>
        <end position="62"/>
    </location>
</feature>
<dbReference type="AlphaFoldDB" id="C2FW99"/>